<dbReference type="EMBL" id="JACGCM010000445">
    <property type="protein sequence ID" value="KAF6172080.1"/>
    <property type="molecule type" value="Genomic_DNA"/>
</dbReference>
<comment type="caution">
    <text evidence="3">The sequence shown here is derived from an EMBL/GenBank/DDBJ whole genome shotgun (WGS) entry which is preliminary data.</text>
</comment>
<proteinExistence type="predicted"/>
<feature type="compositionally biased region" description="Gly residues" evidence="1">
    <location>
        <begin position="274"/>
        <end position="289"/>
    </location>
</feature>
<keyword evidence="2" id="KW-0812">Transmembrane</keyword>
<feature type="region of interest" description="Disordered" evidence="1">
    <location>
        <begin position="229"/>
        <end position="300"/>
    </location>
</feature>
<feature type="transmembrane region" description="Helical" evidence="2">
    <location>
        <begin position="129"/>
        <end position="146"/>
    </location>
</feature>
<feature type="compositionally biased region" description="Low complexity" evidence="1">
    <location>
        <begin position="240"/>
        <end position="256"/>
    </location>
</feature>
<name>A0A7J7NYA9_9MAGN</name>
<dbReference type="Proteomes" id="UP000541444">
    <property type="component" value="Unassembled WGS sequence"/>
</dbReference>
<accession>A0A7J7NYA9</accession>
<evidence type="ECO:0000313" key="4">
    <source>
        <dbReference type="Proteomes" id="UP000541444"/>
    </source>
</evidence>
<keyword evidence="2" id="KW-1133">Transmembrane helix</keyword>
<gene>
    <name evidence="3" type="ORF">GIB67_029498</name>
</gene>
<evidence type="ECO:0000313" key="3">
    <source>
        <dbReference type="EMBL" id="KAF6172080.1"/>
    </source>
</evidence>
<reference evidence="3 4" key="1">
    <citation type="journal article" date="2020" name="IScience">
        <title>Genome Sequencing of the Endangered Kingdonia uniflora (Circaeasteraceae, Ranunculales) Reveals Potential Mechanisms of Evolutionary Specialization.</title>
        <authorList>
            <person name="Sun Y."/>
            <person name="Deng T."/>
            <person name="Zhang A."/>
            <person name="Moore M.J."/>
            <person name="Landis J.B."/>
            <person name="Lin N."/>
            <person name="Zhang H."/>
            <person name="Zhang X."/>
            <person name="Huang J."/>
            <person name="Zhang X."/>
            <person name="Sun H."/>
            <person name="Wang H."/>
        </authorList>
    </citation>
    <scope>NUCLEOTIDE SEQUENCE [LARGE SCALE GENOMIC DNA]</scope>
    <source>
        <strain evidence="3">TB1705</strain>
        <tissue evidence="3">Leaf</tissue>
    </source>
</reference>
<keyword evidence="2" id="KW-0472">Membrane</keyword>
<dbReference type="AlphaFoldDB" id="A0A7J7NYA9"/>
<feature type="region of interest" description="Disordered" evidence="1">
    <location>
        <begin position="74"/>
        <end position="95"/>
    </location>
</feature>
<sequence length="318" mass="34745">MVTTRRQAYEAKVLTKVQDLQLRYFRTLCLELHNPIPVHPTFHRMTYEEVEEEDDDYYQMLRFHYMVTIRGKYGGSSGRGDRPPPPPPRNDETHWREGHMQSLPQLKMTNFAFPSSHVDYGRSMARISYPYAIILVLWLFMDHMLLSLTRSLTCGEGDGVNEGYSKGGIGGGSIVGRVGGGDNGGNREKEEICGYNQPPPSVAASYGSGAERNYQPLSNSYEGNNNFVTGTVPPPTRYTGGPNFYPPSYGGSPSYSGDGGSSNMKGSGERGQHDGGYGGAQNIRGGYGGTPPSNSPVKVKQCDESCGDSCDNSTCLSM</sequence>
<keyword evidence="4" id="KW-1185">Reference proteome</keyword>
<organism evidence="3 4">
    <name type="scientific">Kingdonia uniflora</name>
    <dbReference type="NCBI Taxonomy" id="39325"/>
    <lineage>
        <taxon>Eukaryota</taxon>
        <taxon>Viridiplantae</taxon>
        <taxon>Streptophyta</taxon>
        <taxon>Embryophyta</taxon>
        <taxon>Tracheophyta</taxon>
        <taxon>Spermatophyta</taxon>
        <taxon>Magnoliopsida</taxon>
        <taxon>Ranunculales</taxon>
        <taxon>Circaeasteraceae</taxon>
        <taxon>Kingdonia</taxon>
    </lineage>
</organism>
<evidence type="ECO:0000256" key="2">
    <source>
        <dbReference type="SAM" id="Phobius"/>
    </source>
</evidence>
<protein>
    <submittedName>
        <fullName evidence="3">Uncharacterized protein</fullName>
    </submittedName>
</protein>
<evidence type="ECO:0000256" key="1">
    <source>
        <dbReference type="SAM" id="MobiDB-lite"/>
    </source>
</evidence>